<evidence type="ECO:0000313" key="2">
    <source>
        <dbReference type="EMBL" id="KAK9860418.1"/>
    </source>
</evidence>
<dbReference type="InterPro" id="IPR036872">
    <property type="entry name" value="CH_dom_sf"/>
</dbReference>
<dbReference type="EMBL" id="JALJOV010000840">
    <property type="protein sequence ID" value="KAK9860418.1"/>
    <property type="molecule type" value="Genomic_DNA"/>
</dbReference>
<gene>
    <name evidence="2" type="ORF">WJX84_000976</name>
</gene>
<sequence length="100" mass="10816">MRGDGLGSVASGFSRAGSIADRSARTGRSGLIEWVNTTLELRLSSLDQLQSGAVYCQLLDAYHPGVISMSKVNFGAQFEHEFTPNYKQLQQGLASAHIDK</sequence>
<feature type="domain" description="Calponin-homology (CH)" evidence="1">
    <location>
        <begin position="25"/>
        <end position="100"/>
    </location>
</feature>
<dbReference type="AlphaFoldDB" id="A0AAW1SUM7"/>
<dbReference type="SUPFAM" id="SSF47576">
    <property type="entry name" value="Calponin-homology domain, CH-domain"/>
    <property type="match status" value="1"/>
</dbReference>
<dbReference type="Gene3D" id="1.10.418.10">
    <property type="entry name" value="Calponin-like domain"/>
    <property type="match status" value="1"/>
</dbReference>
<evidence type="ECO:0000259" key="1">
    <source>
        <dbReference type="PROSITE" id="PS50021"/>
    </source>
</evidence>
<evidence type="ECO:0000313" key="3">
    <source>
        <dbReference type="Proteomes" id="UP001485043"/>
    </source>
</evidence>
<organism evidence="2 3">
    <name type="scientific">Apatococcus fuscideae</name>
    <dbReference type="NCBI Taxonomy" id="2026836"/>
    <lineage>
        <taxon>Eukaryota</taxon>
        <taxon>Viridiplantae</taxon>
        <taxon>Chlorophyta</taxon>
        <taxon>core chlorophytes</taxon>
        <taxon>Trebouxiophyceae</taxon>
        <taxon>Chlorellales</taxon>
        <taxon>Chlorellaceae</taxon>
        <taxon>Apatococcus</taxon>
    </lineage>
</organism>
<reference evidence="2 3" key="1">
    <citation type="journal article" date="2024" name="Nat. Commun.">
        <title>Phylogenomics reveals the evolutionary origins of lichenization in chlorophyte algae.</title>
        <authorList>
            <person name="Puginier C."/>
            <person name="Libourel C."/>
            <person name="Otte J."/>
            <person name="Skaloud P."/>
            <person name="Haon M."/>
            <person name="Grisel S."/>
            <person name="Petersen M."/>
            <person name="Berrin J.G."/>
            <person name="Delaux P.M."/>
            <person name="Dal Grande F."/>
            <person name="Keller J."/>
        </authorList>
    </citation>
    <scope>NUCLEOTIDE SEQUENCE [LARGE SCALE GENOMIC DNA]</scope>
    <source>
        <strain evidence="2 3">SAG 2523</strain>
    </source>
</reference>
<accession>A0AAW1SUM7</accession>
<protein>
    <recommendedName>
        <fullName evidence="1">Calponin-homology (CH) domain-containing protein</fullName>
    </recommendedName>
</protein>
<dbReference type="InterPro" id="IPR027328">
    <property type="entry name" value="MAPRE"/>
</dbReference>
<dbReference type="PANTHER" id="PTHR10623">
    <property type="entry name" value="MICROTUBULE-ASSOCIATED PROTEIN RP/EB FAMILY MEMBER"/>
    <property type="match status" value="1"/>
</dbReference>
<comment type="caution">
    <text evidence="2">The sequence shown here is derived from an EMBL/GenBank/DDBJ whole genome shotgun (WGS) entry which is preliminary data.</text>
</comment>
<dbReference type="InterPro" id="IPR001715">
    <property type="entry name" value="CH_dom"/>
</dbReference>
<dbReference type="Proteomes" id="UP001485043">
    <property type="component" value="Unassembled WGS sequence"/>
</dbReference>
<dbReference type="GO" id="GO:0008017">
    <property type="term" value="F:microtubule binding"/>
    <property type="evidence" value="ECO:0007669"/>
    <property type="project" value="InterPro"/>
</dbReference>
<keyword evidence="3" id="KW-1185">Reference proteome</keyword>
<feature type="non-terminal residue" evidence="2">
    <location>
        <position position="100"/>
    </location>
</feature>
<name>A0AAW1SUM7_9CHLO</name>
<dbReference type="PROSITE" id="PS50021">
    <property type="entry name" value="CH"/>
    <property type="match status" value="1"/>
</dbReference>
<proteinExistence type="predicted"/>
<dbReference type="Pfam" id="PF00307">
    <property type="entry name" value="CH"/>
    <property type="match status" value="1"/>
</dbReference>